<comment type="caution">
    <text evidence="2">The sequence shown here is derived from an EMBL/GenBank/DDBJ whole genome shotgun (WGS) entry which is preliminary data.</text>
</comment>
<proteinExistence type="predicted"/>
<dbReference type="EMBL" id="JBHSMF010000015">
    <property type="protein sequence ID" value="MFC5500275.1"/>
    <property type="molecule type" value="Genomic_DNA"/>
</dbReference>
<reference evidence="3" key="1">
    <citation type="journal article" date="2019" name="Int. J. Syst. Evol. Microbiol.">
        <title>The Global Catalogue of Microorganisms (GCM) 10K type strain sequencing project: providing services to taxonomists for standard genome sequencing and annotation.</title>
        <authorList>
            <consortium name="The Broad Institute Genomics Platform"/>
            <consortium name="The Broad Institute Genome Sequencing Center for Infectious Disease"/>
            <person name="Wu L."/>
            <person name="Ma J."/>
        </authorList>
    </citation>
    <scope>NUCLEOTIDE SEQUENCE [LARGE SCALE GENOMIC DNA]</scope>
    <source>
        <strain evidence="3">CCUG 57401</strain>
    </source>
</reference>
<gene>
    <name evidence="2" type="ORF">ACFPOE_22220</name>
</gene>
<organism evidence="2 3">
    <name type="scientific">Caenimonas terrae</name>
    <dbReference type="NCBI Taxonomy" id="696074"/>
    <lineage>
        <taxon>Bacteria</taxon>
        <taxon>Pseudomonadati</taxon>
        <taxon>Pseudomonadota</taxon>
        <taxon>Betaproteobacteria</taxon>
        <taxon>Burkholderiales</taxon>
        <taxon>Comamonadaceae</taxon>
        <taxon>Caenimonas</taxon>
    </lineage>
</organism>
<accession>A0ABW0NJS0</accession>
<evidence type="ECO:0000313" key="2">
    <source>
        <dbReference type="EMBL" id="MFC5500275.1"/>
    </source>
</evidence>
<evidence type="ECO:0008006" key="4">
    <source>
        <dbReference type="Google" id="ProtNLM"/>
    </source>
</evidence>
<dbReference type="RefSeq" id="WP_376852527.1">
    <property type="nucleotide sequence ID" value="NZ_JBHSMF010000015.1"/>
</dbReference>
<sequence>MSDKNPANKDPITGAPGSHPVGTGVGAAGGAAAGAAIGSMAGPVGTVVGGAVGAVAGGLAGKGAAEGVNPTAEDSYWRENYTKTPGYRKDYTYDDYAPAYRTGYTGWERARASGQSFDAYEPTLRSEYEKAKGKSRLNWEEAKSATRDAWHRVERAIPGDFDKDGR</sequence>
<evidence type="ECO:0000256" key="1">
    <source>
        <dbReference type="SAM" id="MobiDB-lite"/>
    </source>
</evidence>
<feature type="region of interest" description="Disordered" evidence="1">
    <location>
        <begin position="1"/>
        <end position="26"/>
    </location>
</feature>
<dbReference type="Proteomes" id="UP001596037">
    <property type="component" value="Unassembled WGS sequence"/>
</dbReference>
<keyword evidence="3" id="KW-1185">Reference proteome</keyword>
<name>A0ABW0NJS0_9BURK</name>
<protein>
    <recommendedName>
        <fullName evidence="4">Glycine zipper domain-containing protein</fullName>
    </recommendedName>
</protein>
<evidence type="ECO:0000313" key="3">
    <source>
        <dbReference type="Proteomes" id="UP001596037"/>
    </source>
</evidence>